<dbReference type="SMART" id="SM00249">
    <property type="entry name" value="PHD"/>
    <property type="match status" value="1"/>
</dbReference>
<feature type="compositionally biased region" description="Low complexity" evidence="7">
    <location>
        <begin position="20"/>
        <end position="30"/>
    </location>
</feature>
<feature type="compositionally biased region" description="Polar residues" evidence="7">
    <location>
        <begin position="31"/>
        <end position="60"/>
    </location>
</feature>
<dbReference type="SMART" id="SM00558">
    <property type="entry name" value="JmjC"/>
    <property type="match status" value="1"/>
</dbReference>
<dbReference type="GO" id="GO:0006338">
    <property type="term" value="P:chromatin remodeling"/>
    <property type="evidence" value="ECO:0007669"/>
    <property type="project" value="TreeGrafter"/>
</dbReference>
<evidence type="ECO:0000256" key="6">
    <source>
        <dbReference type="PROSITE-ProRule" id="PRU00146"/>
    </source>
</evidence>
<feature type="compositionally biased region" description="Basic and acidic residues" evidence="7">
    <location>
        <begin position="401"/>
        <end position="411"/>
    </location>
</feature>
<dbReference type="FunFam" id="3.30.40.10:FF:000776">
    <property type="entry name" value="Ecm5p"/>
    <property type="match status" value="1"/>
</dbReference>
<evidence type="ECO:0000256" key="7">
    <source>
        <dbReference type="SAM" id="MobiDB-lite"/>
    </source>
</evidence>
<evidence type="ECO:0000256" key="1">
    <source>
        <dbReference type="ARBA" id="ARBA00004123"/>
    </source>
</evidence>
<keyword evidence="5" id="KW-0539">Nucleus</keyword>
<dbReference type="HOGENOM" id="CLU_250352_0_0_1"/>
<sequence>MEDRDPVTKISFLLNNINNNNNTNNNNNGNTDIKSNISSASTSPDLTARIESTTPDTTIRTNISTSLPTNSTTTTSTTTSTTTTTTTNNNNTDSNAMEQLEPSSIPLPKPANGKKNSKNADSATSSSSYHSASRYLYTQPKSRSSIPFDPIQLEIRQLINQNHDSPVRIFHEQSKLSYHLNDNISIPEFIVNNSDDIPNPIKFYESVKDLGAKYGAVKLKILNMNKLNTTITNINNLNTHNHDTTVNDMMDSINLELNFEQFWFKTRRQYSHNFNDLELEFYSKLFKFHKQKYMESASSTINNNNKNYNNGSLKIPSIDKRVLDLYHFWNCVQLRGGFDAVCQRKFWAQIGRELGYSGKIMSSLSTSLRAAYVKVLLDFEKDQVEVKMEIQSSQSSQANVDSKDEHVDKKQKLNTSETEDGFYKVNVSRRNYTRIRDIKTLKNLPIHFDSVTEEKPIITKSNNKLLPTYDFKFWNSGMETYDKNPFELKTSSIYNIKQYYEKSQIILEKIKAKYAMDFPEVLSAQSKVLQQDFEKLYFHFLSSNNPDIEIETGLELDFTIHKNPLTATSLNKLDPNKLINPWRLENIPLSEDSLLNHIDIDMGNYTRSNYEVGMFFSIAGWSTNDLFLPSIDYNHLGSSKLWYIIPHHSMEKFQSLINNLAQNDTKKKEAERTMKGQLDDDFMQSEFYKSYLETTNANTSPEDLEKNFPTTKIAKLANLTGKYPTINYQFTPDFLRANDIEVHTISQEYDSYVFIFPGTYHSTVGAGVYLSQNATFAPKSWLNYIKDGEEYISRNKLLTSINMQSFLTNILLNSENKYEDRELLYICQNNLLPLVNKEIEYRTIIENLNDRFRIPIVFNRFDFISNFSLASTGFSKVVISSGNELITLSIEEFLAMYTLTEESFNVAGYEIEDISVHYSYSNEFLEALIAGENITTLKKLSAILLDPHEVTTQLTYLVENVCKNGRVPLDLFRSLVSQMNKKDERLSTFQNIIQSTTDLQTACRNLILNYVNNISQCPKSIVYSKGFNITILTLPTENDAIEQLFEMKKKFDKSSIEFKEMTTIITVCHEIDMFKEYVEKGLTRPNLEELRLIYEKSFEIPIPGRLLQEVVGHLYRLEWLKLYKILVDKKQHDELSKMNLTLSSLQSFLRFGVEHCTSHDISELQFVKSRIMEIENINERIVKLVKGRRTDSKIPIDDVYDIARRIRERTLPIVESSFKIIEDLYDNLENVKIKFNPFWERLNINKEFIDPTASAIRKNSLEYLPLLERFDGSVHDKRLDILKVENQGLLNKQFKESKYWLNQLYKKVKRVEFDKFTKKAKECLNLDDDPYIPSENCANNQTRYCFCRGGDIGTMVQCEICQEWYHTACINNGNWTLPEDNDTVFLCSLCNNGNKTIFSPVGTFEYADMKRLVLESLKLEMLPNRRAVQSLFDIFKDALNFRNEFQESLFKGGHIDMNVPIHKIKHYLRKAKGSRCGFLDLVGPLQRYCYTQEAEKLEQLRNSSKMIITGYDSNTRPTTSSPTLTVTPSTIIPIATISSDSNIGIENIDTAISLPPPDEADRKES</sequence>
<keyword evidence="12" id="KW-1185">Reference proteome</keyword>
<dbReference type="InterPro" id="IPR003347">
    <property type="entry name" value="JmjC_dom"/>
</dbReference>
<protein>
    <submittedName>
        <fullName evidence="11">Uncharacterized protein</fullName>
    </submittedName>
</protein>
<evidence type="ECO:0000256" key="5">
    <source>
        <dbReference type="ARBA" id="ARBA00023242"/>
    </source>
</evidence>
<keyword evidence="4" id="KW-0862">Zinc</keyword>
<dbReference type="Pfam" id="PF02373">
    <property type="entry name" value="JmjC"/>
    <property type="match status" value="2"/>
</dbReference>
<evidence type="ECO:0000313" key="12">
    <source>
        <dbReference type="Proteomes" id="UP000000689"/>
    </source>
</evidence>
<dbReference type="SUPFAM" id="SSF46774">
    <property type="entry name" value="ARID-like"/>
    <property type="match status" value="1"/>
</dbReference>
<dbReference type="InterPro" id="IPR036431">
    <property type="entry name" value="ARID_dom_sf"/>
</dbReference>
<evidence type="ECO:0000259" key="8">
    <source>
        <dbReference type="PROSITE" id="PS50016"/>
    </source>
</evidence>
<feature type="domain" description="ARID" evidence="9">
    <location>
        <begin position="275"/>
        <end position="384"/>
    </location>
</feature>
<dbReference type="SMART" id="SM01014">
    <property type="entry name" value="ARID"/>
    <property type="match status" value="1"/>
</dbReference>
<dbReference type="Gene3D" id="3.90.980.20">
    <property type="match status" value="1"/>
</dbReference>
<gene>
    <name evidence="11" type="primary">NDAI0I00930</name>
    <name evidence="11" type="ordered locus">NDAI_0I00930</name>
</gene>
<organism evidence="11 12">
    <name type="scientific">Naumovozyma dairenensis (strain ATCC 10597 / BCRC 20456 / CBS 421 / NBRC 0211 / NRRL Y-12639)</name>
    <name type="common">Saccharomyces dairenensis</name>
    <dbReference type="NCBI Taxonomy" id="1071378"/>
    <lineage>
        <taxon>Eukaryota</taxon>
        <taxon>Fungi</taxon>
        <taxon>Dikarya</taxon>
        <taxon>Ascomycota</taxon>
        <taxon>Saccharomycotina</taxon>
        <taxon>Saccharomycetes</taxon>
        <taxon>Saccharomycetales</taxon>
        <taxon>Saccharomycetaceae</taxon>
        <taxon>Naumovozyma</taxon>
    </lineage>
</organism>
<dbReference type="CDD" id="cd15518">
    <property type="entry name" value="PHD_Ecm5p_Lid2p_like"/>
    <property type="match status" value="1"/>
</dbReference>
<comment type="subcellular location">
    <subcellularLocation>
        <location evidence="1">Nucleus</location>
    </subcellularLocation>
</comment>
<name>G0WFV1_NAUDC</name>
<dbReference type="PROSITE" id="PS50016">
    <property type="entry name" value="ZF_PHD_2"/>
    <property type="match status" value="1"/>
</dbReference>
<dbReference type="GO" id="GO:0008270">
    <property type="term" value="F:zinc ion binding"/>
    <property type="evidence" value="ECO:0007669"/>
    <property type="project" value="UniProtKB-KW"/>
</dbReference>
<dbReference type="PANTHER" id="PTHR10694:SF113">
    <property type="entry name" value="PROTEIN JUMONJI"/>
    <property type="match status" value="1"/>
</dbReference>
<feature type="region of interest" description="Disordered" evidence="7">
    <location>
        <begin position="393"/>
        <end position="414"/>
    </location>
</feature>
<dbReference type="GO" id="GO:0000785">
    <property type="term" value="C:chromatin"/>
    <property type="evidence" value="ECO:0007669"/>
    <property type="project" value="TreeGrafter"/>
</dbReference>
<dbReference type="PROSITE" id="PS51184">
    <property type="entry name" value="JMJC"/>
    <property type="match status" value="1"/>
</dbReference>
<dbReference type="Gene3D" id="2.60.120.650">
    <property type="entry name" value="Cupin"/>
    <property type="match status" value="1"/>
</dbReference>
<evidence type="ECO:0000256" key="4">
    <source>
        <dbReference type="ARBA" id="ARBA00022833"/>
    </source>
</evidence>
<reference evidence="11 12" key="1">
    <citation type="journal article" date="2011" name="Proc. Natl. Acad. Sci. U.S.A.">
        <title>Evolutionary erosion of yeast sex chromosomes by mating-type switching accidents.</title>
        <authorList>
            <person name="Gordon J.L."/>
            <person name="Armisen D."/>
            <person name="Proux-Wera E."/>
            <person name="Oheigeartaigh S.S."/>
            <person name="Byrne K.P."/>
            <person name="Wolfe K.H."/>
        </authorList>
    </citation>
    <scope>NUCLEOTIDE SEQUENCE [LARGE SCALE GENOMIC DNA]</scope>
    <source>
        <strain evidence="12">ATCC 10597 / BCRC 20456 / CBS 421 / NBRC 0211 / NRRL Y-12639</strain>
    </source>
</reference>
<evidence type="ECO:0000256" key="2">
    <source>
        <dbReference type="ARBA" id="ARBA00022723"/>
    </source>
</evidence>
<evidence type="ECO:0000313" key="11">
    <source>
        <dbReference type="EMBL" id="CCD26662.1"/>
    </source>
</evidence>
<feature type="compositionally biased region" description="Low complexity" evidence="7">
    <location>
        <begin position="61"/>
        <end position="95"/>
    </location>
</feature>
<proteinExistence type="predicted"/>
<dbReference type="Pfam" id="PF01388">
    <property type="entry name" value="ARID"/>
    <property type="match status" value="1"/>
</dbReference>
<dbReference type="GO" id="GO:0003677">
    <property type="term" value="F:DNA binding"/>
    <property type="evidence" value="ECO:0007669"/>
    <property type="project" value="InterPro"/>
</dbReference>
<dbReference type="InterPro" id="IPR011011">
    <property type="entry name" value="Znf_FYVE_PHD"/>
</dbReference>
<dbReference type="Proteomes" id="UP000000689">
    <property type="component" value="Chromosome 9"/>
</dbReference>
<evidence type="ECO:0000256" key="3">
    <source>
        <dbReference type="ARBA" id="ARBA00022771"/>
    </source>
</evidence>
<dbReference type="RefSeq" id="XP_003671905.1">
    <property type="nucleotide sequence ID" value="XM_003671857.1"/>
</dbReference>
<feature type="compositionally biased region" description="Low complexity" evidence="7">
    <location>
        <begin position="119"/>
        <end position="131"/>
    </location>
</feature>
<dbReference type="PROSITE" id="PS51011">
    <property type="entry name" value="ARID"/>
    <property type="match status" value="1"/>
</dbReference>
<dbReference type="CDD" id="cd16100">
    <property type="entry name" value="ARID"/>
    <property type="match status" value="1"/>
</dbReference>
<dbReference type="OrthoDB" id="1678912at2759"/>
<evidence type="ECO:0000259" key="9">
    <source>
        <dbReference type="PROSITE" id="PS51011"/>
    </source>
</evidence>
<dbReference type="InterPro" id="IPR001606">
    <property type="entry name" value="ARID_dom"/>
</dbReference>
<accession>G0WFV1</accession>
<dbReference type="Gene3D" id="1.10.150.60">
    <property type="entry name" value="ARID DNA-binding domain"/>
    <property type="match status" value="1"/>
</dbReference>
<keyword evidence="2" id="KW-0479">Metal-binding</keyword>
<feature type="region of interest" description="Disordered" evidence="7">
    <location>
        <begin position="20"/>
        <end position="131"/>
    </location>
</feature>
<dbReference type="SUPFAM" id="SSF57903">
    <property type="entry name" value="FYVE/PHD zinc finger"/>
    <property type="match status" value="1"/>
</dbReference>
<dbReference type="InterPro" id="IPR001965">
    <property type="entry name" value="Znf_PHD"/>
</dbReference>
<dbReference type="SMART" id="SM00501">
    <property type="entry name" value="BRIGHT"/>
    <property type="match status" value="1"/>
</dbReference>
<dbReference type="EMBL" id="HE580275">
    <property type="protein sequence ID" value="CCD26662.1"/>
    <property type="molecule type" value="Genomic_DNA"/>
</dbReference>
<dbReference type="PANTHER" id="PTHR10694">
    <property type="entry name" value="LYSINE-SPECIFIC DEMETHYLASE"/>
    <property type="match status" value="1"/>
</dbReference>
<dbReference type="GO" id="GO:0005634">
    <property type="term" value="C:nucleus"/>
    <property type="evidence" value="ECO:0007669"/>
    <property type="project" value="UniProtKB-SubCell"/>
</dbReference>
<dbReference type="eggNOG" id="KOG1246">
    <property type="taxonomic scope" value="Eukaryota"/>
</dbReference>
<feature type="domain" description="JmjC" evidence="10">
    <location>
        <begin position="576"/>
        <end position="793"/>
    </location>
</feature>
<dbReference type="InterPro" id="IPR019787">
    <property type="entry name" value="Znf_PHD-finger"/>
</dbReference>
<dbReference type="OMA" id="GFDQVCK"/>
<dbReference type="KEGG" id="ndi:NDAI_0I00930"/>
<dbReference type="GeneID" id="11493516"/>
<dbReference type="PROSITE" id="PS01359">
    <property type="entry name" value="ZF_PHD_1"/>
    <property type="match status" value="1"/>
</dbReference>
<keyword evidence="3 6" id="KW-0863">Zinc-finger</keyword>
<evidence type="ECO:0000259" key="10">
    <source>
        <dbReference type="PROSITE" id="PS51184"/>
    </source>
</evidence>
<feature type="domain" description="PHD-type" evidence="8">
    <location>
        <begin position="1342"/>
        <end position="1393"/>
    </location>
</feature>
<dbReference type="GO" id="GO:0010468">
    <property type="term" value="P:regulation of gene expression"/>
    <property type="evidence" value="ECO:0007669"/>
    <property type="project" value="TreeGrafter"/>
</dbReference>
<dbReference type="InterPro" id="IPR019786">
    <property type="entry name" value="Zinc_finger_PHD-type_CS"/>
</dbReference>
<dbReference type="STRING" id="1071378.G0WFV1"/>